<accession>A0ACD4NLX0</accession>
<proteinExistence type="predicted"/>
<protein>
    <submittedName>
        <fullName evidence="1">Uncharacterized protein</fullName>
    </submittedName>
</protein>
<name>A0ACD4NLX0_9HYPH</name>
<reference evidence="1" key="1">
    <citation type="submission" date="2022-11" db="EMBL/GenBank/DDBJ databases">
        <title>beta-Carotene-producing bacterium, Jeongeuplla avenae sp. nov., alleviates the salt stress of Arabidopsis seedlings.</title>
        <authorList>
            <person name="Jiang L."/>
            <person name="Lee J."/>
        </authorList>
    </citation>
    <scope>NUCLEOTIDE SEQUENCE</scope>
    <source>
        <strain evidence="1">DY_R2A_6</strain>
    </source>
</reference>
<evidence type="ECO:0000313" key="2">
    <source>
        <dbReference type="Proteomes" id="UP001163223"/>
    </source>
</evidence>
<gene>
    <name evidence="1" type="ORF">OXU80_23755</name>
</gene>
<organism evidence="1 2">
    <name type="scientific">Antarcticirhabdus aurantiaca</name>
    <dbReference type="NCBI Taxonomy" id="2606717"/>
    <lineage>
        <taxon>Bacteria</taxon>
        <taxon>Pseudomonadati</taxon>
        <taxon>Pseudomonadota</taxon>
        <taxon>Alphaproteobacteria</taxon>
        <taxon>Hyphomicrobiales</taxon>
        <taxon>Aurantimonadaceae</taxon>
        <taxon>Antarcticirhabdus</taxon>
    </lineage>
</organism>
<sequence length="71" mass="7538">MSSAPTCPSPRASTNADFEASVEAAAAACGGDMREAVWELLLRNAWLEREVDRLAGAVSCGYVRRHPATTS</sequence>
<dbReference type="EMBL" id="CP113520">
    <property type="protein sequence ID" value="WAJ27824.1"/>
    <property type="molecule type" value="Genomic_DNA"/>
</dbReference>
<dbReference type="Proteomes" id="UP001163223">
    <property type="component" value="Chromosome"/>
</dbReference>
<keyword evidence="2" id="KW-1185">Reference proteome</keyword>
<evidence type="ECO:0000313" key="1">
    <source>
        <dbReference type="EMBL" id="WAJ27824.1"/>
    </source>
</evidence>